<proteinExistence type="predicted"/>
<evidence type="ECO:0000313" key="2">
    <source>
        <dbReference type="Proteomes" id="UP000828941"/>
    </source>
</evidence>
<dbReference type="Proteomes" id="UP000828941">
    <property type="component" value="Chromosome 3"/>
</dbReference>
<reference evidence="1 2" key="1">
    <citation type="journal article" date="2022" name="DNA Res.">
        <title>Chromosomal-level genome assembly of the orchid tree Bauhinia variegata (Leguminosae; Cercidoideae) supports the allotetraploid origin hypothesis of Bauhinia.</title>
        <authorList>
            <person name="Zhong Y."/>
            <person name="Chen Y."/>
            <person name="Zheng D."/>
            <person name="Pang J."/>
            <person name="Liu Y."/>
            <person name="Luo S."/>
            <person name="Meng S."/>
            <person name="Qian L."/>
            <person name="Wei D."/>
            <person name="Dai S."/>
            <person name="Zhou R."/>
        </authorList>
    </citation>
    <scope>NUCLEOTIDE SEQUENCE [LARGE SCALE GENOMIC DNA]</scope>
    <source>
        <strain evidence="1">BV-YZ2020</strain>
    </source>
</reference>
<comment type="caution">
    <text evidence="1">The sequence shown here is derived from an EMBL/GenBank/DDBJ whole genome shotgun (WGS) entry which is preliminary data.</text>
</comment>
<evidence type="ECO:0000313" key="1">
    <source>
        <dbReference type="EMBL" id="KAI4352026.1"/>
    </source>
</evidence>
<gene>
    <name evidence="1" type="ORF">L6164_006316</name>
</gene>
<organism evidence="1 2">
    <name type="scientific">Bauhinia variegata</name>
    <name type="common">Purple orchid tree</name>
    <name type="synonym">Phanera variegata</name>
    <dbReference type="NCBI Taxonomy" id="167791"/>
    <lineage>
        <taxon>Eukaryota</taxon>
        <taxon>Viridiplantae</taxon>
        <taxon>Streptophyta</taxon>
        <taxon>Embryophyta</taxon>
        <taxon>Tracheophyta</taxon>
        <taxon>Spermatophyta</taxon>
        <taxon>Magnoliopsida</taxon>
        <taxon>eudicotyledons</taxon>
        <taxon>Gunneridae</taxon>
        <taxon>Pentapetalae</taxon>
        <taxon>rosids</taxon>
        <taxon>fabids</taxon>
        <taxon>Fabales</taxon>
        <taxon>Fabaceae</taxon>
        <taxon>Cercidoideae</taxon>
        <taxon>Cercideae</taxon>
        <taxon>Bauhiniinae</taxon>
        <taxon>Bauhinia</taxon>
    </lineage>
</organism>
<keyword evidence="2" id="KW-1185">Reference proteome</keyword>
<sequence length="115" mass="12707">MDAKIPAPAYGVVAHVAATPSVVLYEKCDSESRVPTLEKETTKKSYKWSKEEHQVHTHLLHVELYPHIPTSRRKADGTMEGNPGKAVKRGSITDHREQFVACFMEGGQPLAPISA</sequence>
<name>A0ACB9PU53_BAUVA</name>
<protein>
    <submittedName>
        <fullName evidence="1">Uncharacterized protein</fullName>
    </submittedName>
</protein>
<dbReference type="EMBL" id="CM039428">
    <property type="protein sequence ID" value="KAI4352026.1"/>
    <property type="molecule type" value="Genomic_DNA"/>
</dbReference>
<accession>A0ACB9PU53</accession>